<dbReference type="EMBL" id="CZPT02001511">
    <property type="protein sequence ID" value="SCU70686.1"/>
    <property type="molecule type" value="Genomic_DNA"/>
</dbReference>
<gene>
    <name evidence="1" type="ORF">TEOVI_000226000</name>
</gene>
<comment type="caution">
    <text evidence="1">The sequence shown here is derived from an EMBL/GenBank/DDBJ whole genome shotgun (WGS) entry which is preliminary data.</text>
</comment>
<evidence type="ECO:0000313" key="2">
    <source>
        <dbReference type="Proteomes" id="UP000195570"/>
    </source>
</evidence>
<reference evidence="1" key="1">
    <citation type="submission" date="2016-09" db="EMBL/GenBank/DDBJ databases">
        <authorList>
            <person name="Hebert L."/>
            <person name="Moumen B."/>
        </authorList>
    </citation>
    <scope>NUCLEOTIDE SEQUENCE [LARGE SCALE GENOMIC DNA]</scope>
    <source>
        <strain evidence="1">OVI</strain>
    </source>
</reference>
<dbReference type="SUPFAM" id="SSF82199">
    <property type="entry name" value="SET domain"/>
    <property type="match status" value="1"/>
</dbReference>
<dbReference type="AlphaFoldDB" id="A0A1G4IEI9"/>
<dbReference type="Proteomes" id="UP000195570">
    <property type="component" value="Unassembled WGS sequence"/>
</dbReference>
<dbReference type="CDD" id="cd10527">
    <property type="entry name" value="SET_LSMT"/>
    <property type="match status" value="1"/>
</dbReference>
<sequence>MWRQILQRMGIVPHPKLVRRLKPDKPVHGLFCCPGRYGIEAGEVLCSVPCCLCVAPNISNHIHYGPALMRAVSSHSTTEGMVRVEYSRESALTTVLCAIHMSHGPSDLREYLEWIVVERPDDISMNHALGTELYGHLRTIERINAEIITQLCVDARSVGVPISIETMKRAHAICSSRCVDVPTHADIFGGPALVPFVDLINHSSEDPNITVAVESFPFLHCEQNQMLLEHFYVTVRAESGIHPEEELHYQYLEPTDRQSTNPLYWASRFHMFD</sequence>
<protein>
    <submittedName>
        <fullName evidence="1">SET domain containing protein, putative</fullName>
    </submittedName>
</protein>
<dbReference type="InterPro" id="IPR046341">
    <property type="entry name" value="SET_dom_sf"/>
</dbReference>
<organism evidence="1 2">
    <name type="scientific">Trypanosoma equiperdum</name>
    <dbReference type="NCBI Taxonomy" id="5694"/>
    <lineage>
        <taxon>Eukaryota</taxon>
        <taxon>Discoba</taxon>
        <taxon>Euglenozoa</taxon>
        <taxon>Kinetoplastea</taxon>
        <taxon>Metakinetoplastina</taxon>
        <taxon>Trypanosomatida</taxon>
        <taxon>Trypanosomatidae</taxon>
        <taxon>Trypanosoma</taxon>
    </lineage>
</organism>
<proteinExistence type="predicted"/>
<dbReference type="RefSeq" id="XP_067081459.1">
    <property type="nucleotide sequence ID" value="XM_067225358.1"/>
</dbReference>
<accession>A0A1G4IEI9</accession>
<dbReference type="Gene3D" id="3.90.1410.10">
    <property type="entry name" value="set domain protein methyltransferase, domain 1"/>
    <property type="match status" value="1"/>
</dbReference>
<dbReference type="VEuPathDB" id="TriTrypDB:TEOVI_000226000"/>
<keyword evidence="2" id="KW-1185">Reference proteome</keyword>
<name>A0A1G4IEI9_TRYEQ</name>
<dbReference type="GeneID" id="92376200"/>
<evidence type="ECO:0000313" key="1">
    <source>
        <dbReference type="EMBL" id="SCU70686.1"/>
    </source>
</evidence>